<evidence type="ECO:0000313" key="2">
    <source>
        <dbReference type="Proteomes" id="UP000199245"/>
    </source>
</evidence>
<dbReference type="AlphaFoldDB" id="A0A1G6U6G4"/>
<name>A0A1G6U6G4_9BRAD</name>
<evidence type="ECO:0000313" key="1">
    <source>
        <dbReference type="EMBL" id="SDD36958.1"/>
    </source>
</evidence>
<reference evidence="1 2" key="1">
    <citation type="submission" date="2016-10" db="EMBL/GenBank/DDBJ databases">
        <authorList>
            <person name="de Groot N.N."/>
        </authorList>
    </citation>
    <scope>NUCLEOTIDE SEQUENCE [LARGE SCALE GENOMIC DNA]</scope>
    <source>
        <strain evidence="1 2">R5</strain>
    </source>
</reference>
<protein>
    <submittedName>
        <fullName evidence="1">Uncharacterized protein</fullName>
    </submittedName>
</protein>
<organism evidence="1 2">
    <name type="scientific">Bradyrhizobium brasilense</name>
    <dbReference type="NCBI Taxonomy" id="1419277"/>
    <lineage>
        <taxon>Bacteria</taxon>
        <taxon>Pseudomonadati</taxon>
        <taxon>Pseudomonadota</taxon>
        <taxon>Alphaproteobacteria</taxon>
        <taxon>Hyphomicrobiales</taxon>
        <taxon>Nitrobacteraceae</taxon>
        <taxon>Bradyrhizobium</taxon>
    </lineage>
</organism>
<gene>
    <name evidence="1" type="ORF">SAMN05216337_1010140</name>
</gene>
<dbReference type="RefSeq" id="WP_092082901.1">
    <property type="nucleotide sequence ID" value="NZ_FMZW01000010.1"/>
</dbReference>
<accession>A0A1G6U6G4</accession>
<dbReference type="EMBL" id="FMZW01000010">
    <property type="protein sequence ID" value="SDD36958.1"/>
    <property type="molecule type" value="Genomic_DNA"/>
</dbReference>
<dbReference type="Proteomes" id="UP000199245">
    <property type="component" value="Unassembled WGS sequence"/>
</dbReference>
<sequence length="93" mass="10759">MRQEPLLYDMHGWFLDERETIWHSSGVLKPIKYSSSCDGFDRFLDDGRIVLRSPTVSSRQLFLASPSRRLHPLISLFDACDVASFPLTQFLIQ</sequence>
<proteinExistence type="predicted"/>